<reference evidence="2" key="1">
    <citation type="submission" date="2022-09" db="EMBL/GenBank/DDBJ databases">
        <title>The genome sequence of Rhodococcus aetherivorans N1.</title>
        <authorList>
            <person name="Jiang W."/>
        </authorList>
    </citation>
    <scope>NUCLEOTIDE SEQUENCE</scope>
    <source>
        <strain evidence="2">N1</strain>
    </source>
</reference>
<evidence type="ECO:0000313" key="3">
    <source>
        <dbReference type="Proteomes" id="UP001163947"/>
    </source>
</evidence>
<dbReference type="InterPro" id="IPR003399">
    <property type="entry name" value="Mce/MlaD"/>
</dbReference>
<organism evidence="2 3">
    <name type="scientific">Rhodococcus aetherivorans</name>
    <dbReference type="NCBI Taxonomy" id="191292"/>
    <lineage>
        <taxon>Bacteria</taxon>
        <taxon>Bacillati</taxon>
        <taxon>Actinomycetota</taxon>
        <taxon>Actinomycetes</taxon>
        <taxon>Mycobacteriales</taxon>
        <taxon>Nocardiaceae</taxon>
        <taxon>Rhodococcus</taxon>
    </lineage>
</organism>
<dbReference type="EMBL" id="CP106982">
    <property type="protein sequence ID" value="UYF95612.1"/>
    <property type="molecule type" value="Genomic_DNA"/>
</dbReference>
<dbReference type="GeneID" id="83620272"/>
<evidence type="ECO:0000259" key="1">
    <source>
        <dbReference type="Pfam" id="PF02470"/>
    </source>
</evidence>
<dbReference type="AlphaFoldDB" id="A0AA46SF32"/>
<dbReference type="Proteomes" id="UP001163947">
    <property type="component" value="Chromosome"/>
</dbReference>
<proteinExistence type="predicted"/>
<sequence>MSRRTARSIVGMGLIAVLSFLYMTQLGLRTGFMEDVYTARVQVPDTNGLVEGSRVLLRGVEIGEITDITASADAIDVSWKYDRNHPVPADSAFRVDNLSALGEPYLAVWPASAAGPYLDDGAFVPSTQVVVPTTFEELSERLTRLLTQVDPEGVRQIFDALDVALPDDPRVLGNLSRAGELMAATFAQNADSFTTLLRTVQPLLLDSTTIPLGMHNAEPHLAEFGSGFRDLLAGIKFAADRGPLNAGIAHGASPFIGELQKFLDATAADLEVIGVDLLPSVSQGARAVRTIDVGRLLDNALTSTSSGDAVTVHVQAPGN</sequence>
<dbReference type="PANTHER" id="PTHR33371">
    <property type="entry name" value="INTERMEMBRANE PHOSPHOLIPID TRANSPORT SYSTEM BINDING PROTEIN MLAD-RELATED"/>
    <property type="match status" value="1"/>
</dbReference>
<accession>A0AA46SF32</accession>
<dbReference type="InterPro" id="IPR052336">
    <property type="entry name" value="MlaD_Phospholipid_Transporter"/>
</dbReference>
<gene>
    <name evidence="2" type="ORF">OCS65_07605</name>
</gene>
<evidence type="ECO:0000313" key="2">
    <source>
        <dbReference type="EMBL" id="UYF95612.1"/>
    </source>
</evidence>
<dbReference type="GO" id="GO:0005576">
    <property type="term" value="C:extracellular region"/>
    <property type="evidence" value="ECO:0007669"/>
    <property type="project" value="TreeGrafter"/>
</dbReference>
<name>A0AA46SF32_9NOCA</name>
<dbReference type="Pfam" id="PF02470">
    <property type="entry name" value="MlaD"/>
    <property type="match status" value="1"/>
</dbReference>
<dbReference type="RefSeq" id="WP_263509307.1">
    <property type="nucleotide sequence ID" value="NZ_CP106982.1"/>
</dbReference>
<dbReference type="PANTHER" id="PTHR33371:SF16">
    <property type="entry name" value="MCE-FAMILY PROTEIN MCE3F"/>
    <property type="match status" value="1"/>
</dbReference>
<feature type="domain" description="Mce/MlaD" evidence="1">
    <location>
        <begin position="37"/>
        <end position="108"/>
    </location>
</feature>
<protein>
    <submittedName>
        <fullName evidence="2">MlaD family protein</fullName>
    </submittedName>
</protein>